<name>A0A918U0S0_9ACTN</name>
<gene>
    <name evidence="1" type="ORF">GCM10010515_54360</name>
</gene>
<organism evidence="1 2">
    <name type="scientific">Streptomyces fructofermentans</name>
    <dbReference type="NCBI Taxonomy" id="152141"/>
    <lineage>
        <taxon>Bacteria</taxon>
        <taxon>Bacillati</taxon>
        <taxon>Actinomycetota</taxon>
        <taxon>Actinomycetes</taxon>
        <taxon>Kitasatosporales</taxon>
        <taxon>Streptomycetaceae</taxon>
        <taxon>Streptomyces</taxon>
    </lineage>
</organism>
<keyword evidence="2" id="KW-1185">Reference proteome</keyword>
<reference evidence="1" key="1">
    <citation type="journal article" date="2014" name="Int. J. Syst. Evol. Microbiol.">
        <title>Complete genome sequence of Corynebacterium casei LMG S-19264T (=DSM 44701T), isolated from a smear-ripened cheese.</title>
        <authorList>
            <consortium name="US DOE Joint Genome Institute (JGI-PGF)"/>
            <person name="Walter F."/>
            <person name="Albersmeier A."/>
            <person name="Kalinowski J."/>
            <person name="Ruckert C."/>
        </authorList>
    </citation>
    <scope>NUCLEOTIDE SEQUENCE</scope>
    <source>
        <strain evidence="1">JCM 4956</strain>
    </source>
</reference>
<evidence type="ECO:0000313" key="2">
    <source>
        <dbReference type="Proteomes" id="UP000645555"/>
    </source>
</evidence>
<protein>
    <recommendedName>
        <fullName evidence="3">DUF1963 domain-containing protein</fullName>
    </recommendedName>
</protein>
<sequence>MSFTVPPPPLDIAEHLPELLSHARSTTLLYPRGGSPGRRESSLGGPLLWPADEPWPTRAAPDHYNPARDCAVVGPDPVAMVPVLQLFARDVPALAFPAGTEVLQVLWCPLIHSEHDQWSPVPVLRWRSAAEVASGRLLDEVPQPYEFDDEYVPRPCVVHPTEVTEFPNWDMPEDLSERVGEWSDELEETTGISYYDAFTTNQSKVGGYPGWTQAPSWPHCVCGERMEHLLTISASESCGRWLPVEERTRPGSGWEVSDTLRDDSHGMDMGDAGGVYVFVCRACPDWPTVHRYDC</sequence>
<accession>A0A918U0S0</accession>
<dbReference type="AlphaFoldDB" id="A0A918U0S0"/>
<evidence type="ECO:0000313" key="1">
    <source>
        <dbReference type="EMBL" id="GGX79866.1"/>
    </source>
</evidence>
<evidence type="ECO:0008006" key="3">
    <source>
        <dbReference type="Google" id="ProtNLM"/>
    </source>
</evidence>
<dbReference type="Gene3D" id="2.30.320.10">
    <property type="entry name" value="YwqG-like"/>
    <property type="match status" value="1"/>
</dbReference>
<reference evidence="1" key="2">
    <citation type="submission" date="2020-09" db="EMBL/GenBank/DDBJ databases">
        <authorList>
            <person name="Sun Q."/>
            <person name="Ohkuma M."/>
        </authorList>
    </citation>
    <scope>NUCLEOTIDE SEQUENCE</scope>
    <source>
        <strain evidence="1">JCM 4956</strain>
    </source>
</reference>
<dbReference type="EMBL" id="BMWD01000022">
    <property type="protein sequence ID" value="GGX79866.1"/>
    <property type="molecule type" value="Genomic_DNA"/>
</dbReference>
<proteinExistence type="predicted"/>
<dbReference type="Proteomes" id="UP000645555">
    <property type="component" value="Unassembled WGS sequence"/>
</dbReference>
<comment type="caution">
    <text evidence="1">The sequence shown here is derived from an EMBL/GenBank/DDBJ whole genome shotgun (WGS) entry which is preliminary data.</text>
</comment>